<evidence type="ECO:0008006" key="3">
    <source>
        <dbReference type="Google" id="ProtNLM"/>
    </source>
</evidence>
<accession>A0A2A9EQV5</accession>
<reference evidence="1 2" key="1">
    <citation type="submission" date="2017-10" db="EMBL/GenBank/DDBJ databases">
        <title>Sequencing the genomes of 1000 actinobacteria strains.</title>
        <authorList>
            <person name="Klenk H.-P."/>
        </authorList>
    </citation>
    <scope>NUCLEOTIDE SEQUENCE [LARGE SCALE GENOMIC DNA]</scope>
    <source>
        <strain evidence="1 2">DSM 21838</strain>
    </source>
</reference>
<evidence type="ECO:0000313" key="1">
    <source>
        <dbReference type="EMBL" id="PFG40911.1"/>
    </source>
</evidence>
<sequence>MSGDLTLSTDLLLSTADSLAAVREEFATGTTDKSSGLSEAVGHDGLYDRLDSFRSSWEVHRGRMVENIDVLGRTMVTVAEAFVELDTQLADGLGGGR</sequence>
<evidence type="ECO:0000313" key="2">
    <source>
        <dbReference type="Proteomes" id="UP000222106"/>
    </source>
</evidence>
<protein>
    <recommendedName>
        <fullName evidence="3">WXG100 family type VII secretion target</fullName>
    </recommendedName>
</protein>
<gene>
    <name evidence="1" type="ORF">ATJ97_3453</name>
</gene>
<comment type="caution">
    <text evidence="1">The sequence shown here is derived from an EMBL/GenBank/DDBJ whole genome shotgun (WGS) entry which is preliminary data.</text>
</comment>
<organism evidence="1 2">
    <name type="scientific">Georgenia soli</name>
    <dbReference type="NCBI Taxonomy" id="638953"/>
    <lineage>
        <taxon>Bacteria</taxon>
        <taxon>Bacillati</taxon>
        <taxon>Actinomycetota</taxon>
        <taxon>Actinomycetes</taxon>
        <taxon>Micrococcales</taxon>
        <taxon>Bogoriellaceae</taxon>
        <taxon>Georgenia</taxon>
    </lineage>
</organism>
<dbReference type="AlphaFoldDB" id="A0A2A9EQV5"/>
<dbReference type="Proteomes" id="UP000222106">
    <property type="component" value="Unassembled WGS sequence"/>
</dbReference>
<keyword evidence="2" id="KW-1185">Reference proteome</keyword>
<dbReference type="RefSeq" id="WP_098484745.1">
    <property type="nucleotide sequence ID" value="NZ_PDJI01000004.1"/>
</dbReference>
<name>A0A2A9EQV5_9MICO</name>
<dbReference type="OrthoDB" id="4828169at2"/>
<proteinExistence type="predicted"/>
<dbReference type="EMBL" id="PDJI01000004">
    <property type="protein sequence ID" value="PFG40911.1"/>
    <property type="molecule type" value="Genomic_DNA"/>
</dbReference>